<organism evidence="1 2">
    <name type="scientific">Trichodelitschia bisporula</name>
    <dbReference type="NCBI Taxonomy" id="703511"/>
    <lineage>
        <taxon>Eukaryota</taxon>
        <taxon>Fungi</taxon>
        <taxon>Dikarya</taxon>
        <taxon>Ascomycota</taxon>
        <taxon>Pezizomycotina</taxon>
        <taxon>Dothideomycetes</taxon>
        <taxon>Dothideomycetes incertae sedis</taxon>
        <taxon>Phaeotrichales</taxon>
        <taxon>Phaeotrichaceae</taxon>
        <taxon>Trichodelitschia</taxon>
    </lineage>
</organism>
<dbReference type="GO" id="GO:0008289">
    <property type="term" value="F:lipid binding"/>
    <property type="evidence" value="ECO:0007669"/>
    <property type="project" value="TreeGrafter"/>
</dbReference>
<dbReference type="EMBL" id="ML996691">
    <property type="protein sequence ID" value="KAF2402639.1"/>
    <property type="molecule type" value="Genomic_DNA"/>
</dbReference>
<feature type="non-terminal residue" evidence="1">
    <location>
        <position position="211"/>
    </location>
</feature>
<dbReference type="GO" id="GO:0070941">
    <property type="term" value="P:eisosome assembly"/>
    <property type="evidence" value="ECO:0007669"/>
    <property type="project" value="TreeGrafter"/>
</dbReference>
<dbReference type="PANTHER" id="PTHR31962">
    <property type="entry name" value="SPHINGOLIPID LONG CHAIN BASE-RESPONSIVE PROTEIN PIL1"/>
    <property type="match status" value="1"/>
</dbReference>
<evidence type="ECO:0000313" key="2">
    <source>
        <dbReference type="Proteomes" id="UP000799640"/>
    </source>
</evidence>
<protein>
    <submittedName>
        <fullName evidence="1">Uncharacterized protein</fullName>
    </submittedName>
</protein>
<keyword evidence="2" id="KW-1185">Reference proteome</keyword>
<dbReference type="InterPro" id="IPR027267">
    <property type="entry name" value="AH/BAR_dom_sf"/>
</dbReference>
<dbReference type="PANTHER" id="PTHR31962:SF4">
    <property type="entry name" value="PRIMARY COMPONENT OF EISOSOMES (EUROFUNG)"/>
    <property type="match status" value="1"/>
</dbReference>
<dbReference type="Proteomes" id="UP000799640">
    <property type="component" value="Unassembled WGS sequence"/>
</dbReference>
<proteinExistence type="predicted"/>
<feature type="non-terminal residue" evidence="1">
    <location>
        <position position="1"/>
    </location>
</feature>
<sequence>AKPLIRLLKSTKATLTAHTTATRGQLASAANLTVWAASTDDPVVAAVAENLAVLIAEMGEQEGAFVDGMQAARTVLKEMRDVERSVVPGRVTRAKINDELQRLKYRDPTSTRIPLLEQELVRAEASCLVADAQLTNATRAKFRTALARHLNATIARGEKQALLARHGLQLLALVNETAVVPGERPGAWVDAREAANIMRGAQEDLQAWQDE</sequence>
<accession>A0A6G1I3J3</accession>
<gene>
    <name evidence="1" type="ORF">EJ06DRAFT_454844</name>
</gene>
<dbReference type="OrthoDB" id="5599269at2759"/>
<evidence type="ECO:0000313" key="1">
    <source>
        <dbReference type="EMBL" id="KAF2402639.1"/>
    </source>
</evidence>
<dbReference type="GO" id="GO:0036286">
    <property type="term" value="C:eisosome filament"/>
    <property type="evidence" value="ECO:0007669"/>
    <property type="project" value="TreeGrafter"/>
</dbReference>
<dbReference type="GO" id="GO:0005886">
    <property type="term" value="C:plasma membrane"/>
    <property type="evidence" value="ECO:0007669"/>
    <property type="project" value="TreeGrafter"/>
</dbReference>
<dbReference type="AlphaFoldDB" id="A0A6G1I3J3"/>
<reference evidence="1" key="1">
    <citation type="journal article" date="2020" name="Stud. Mycol.">
        <title>101 Dothideomycetes genomes: a test case for predicting lifestyles and emergence of pathogens.</title>
        <authorList>
            <person name="Haridas S."/>
            <person name="Albert R."/>
            <person name="Binder M."/>
            <person name="Bloem J."/>
            <person name="Labutti K."/>
            <person name="Salamov A."/>
            <person name="Andreopoulos B."/>
            <person name="Baker S."/>
            <person name="Barry K."/>
            <person name="Bills G."/>
            <person name="Bluhm B."/>
            <person name="Cannon C."/>
            <person name="Castanera R."/>
            <person name="Culley D."/>
            <person name="Daum C."/>
            <person name="Ezra D."/>
            <person name="Gonzalez J."/>
            <person name="Henrissat B."/>
            <person name="Kuo A."/>
            <person name="Liang C."/>
            <person name="Lipzen A."/>
            <person name="Lutzoni F."/>
            <person name="Magnuson J."/>
            <person name="Mondo S."/>
            <person name="Nolan M."/>
            <person name="Ohm R."/>
            <person name="Pangilinan J."/>
            <person name="Park H.-J."/>
            <person name="Ramirez L."/>
            <person name="Alfaro M."/>
            <person name="Sun H."/>
            <person name="Tritt A."/>
            <person name="Yoshinaga Y."/>
            <person name="Zwiers L.-H."/>
            <person name="Turgeon B."/>
            <person name="Goodwin S."/>
            <person name="Spatafora J."/>
            <person name="Crous P."/>
            <person name="Grigoriev I."/>
        </authorList>
    </citation>
    <scope>NUCLEOTIDE SEQUENCE</scope>
    <source>
        <strain evidence="1">CBS 262.69</strain>
    </source>
</reference>
<dbReference type="GO" id="GO:0006897">
    <property type="term" value="P:endocytosis"/>
    <property type="evidence" value="ECO:0007669"/>
    <property type="project" value="TreeGrafter"/>
</dbReference>
<name>A0A6G1I3J3_9PEZI</name>
<dbReference type="Pfam" id="PF13805">
    <property type="entry name" value="Pil1"/>
    <property type="match status" value="1"/>
</dbReference>
<dbReference type="Gene3D" id="1.20.1270.60">
    <property type="entry name" value="Arfaptin homology (AH) domain/BAR domain"/>
    <property type="match status" value="1"/>
</dbReference>
<dbReference type="InterPro" id="IPR028245">
    <property type="entry name" value="PIL1/LSP1"/>
</dbReference>